<feature type="domain" description="Peptidase M1 leukotriene A4 hydrolase/aminopeptidase C-terminal" evidence="9">
    <location>
        <begin position="1767"/>
        <end position="1918"/>
    </location>
</feature>
<keyword evidence="4" id="KW-0479">Metal-binding</keyword>
<dbReference type="InterPro" id="IPR038502">
    <property type="entry name" value="M1_LTA-4_hydro/amino_C_sf"/>
</dbReference>
<dbReference type="SUPFAM" id="SSF63737">
    <property type="entry name" value="Leukotriene A4 hydrolase N-terminal domain"/>
    <property type="match status" value="1"/>
</dbReference>
<organism evidence="10 11">
    <name type="scientific">Stylophora pistillata</name>
    <name type="common">Smooth cauliflower coral</name>
    <dbReference type="NCBI Taxonomy" id="50429"/>
    <lineage>
        <taxon>Eukaryota</taxon>
        <taxon>Metazoa</taxon>
        <taxon>Cnidaria</taxon>
        <taxon>Anthozoa</taxon>
        <taxon>Hexacorallia</taxon>
        <taxon>Scleractinia</taxon>
        <taxon>Astrocoeniina</taxon>
        <taxon>Pocilloporidae</taxon>
        <taxon>Stylophora</taxon>
    </lineage>
</organism>
<dbReference type="OrthoDB" id="79562at2759"/>
<reference evidence="11" key="1">
    <citation type="journal article" date="2017" name="bioRxiv">
        <title>Comparative analysis of the genomes of Stylophora pistillata and Acropora digitifera provides evidence for extensive differences between species of corals.</title>
        <authorList>
            <person name="Voolstra C.R."/>
            <person name="Li Y."/>
            <person name="Liew Y.J."/>
            <person name="Baumgarten S."/>
            <person name="Zoccola D."/>
            <person name="Flot J.-F."/>
            <person name="Tambutte S."/>
            <person name="Allemand D."/>
            <person name="Aranda M."/>
        </authorList>
    </citation>
    <scope>NUCLEOTIDE SEQUENCE [LARGE SCALE GENOMIC DNA]</scope>
</reference>
<accession>A0A2B4RPX5</accession>
<sequence length="1922" mass="215222">MEIPLEDIVLLRAPTWSKMADQTVRSKGEDNGNATKTQELLTRFSSTVFAFDTSPDTRYIRCDFPQCKQHSEALQGKPCWLLNTIKNVKFLERHVGKEVHHYMKERDSGTDDPFSNSHLVDSKDFIERQWLPNGVRKVLAVFNLKDPQSQFGDWISLFLKAALRAEGTHNNDCMVITQNFVSRQELMESIAKLSFLNSHWPTVEVVAVLSCHSSCQGQVFSCTPFAIGKESGFEEFCSLHDFVMASQTVLKDVLMATHISSCFTLKLDCSHVDWPVDADWLKTRLRSILCGSTKEVYETGSQVADLHLMLSTMVCNKTTGTCGTRLKDTVNRACAEGFPDLAREMGLGFLGRDNVEERLSTEGKEDQVTPPGLVMSSMRVIFLVQDDFPSALNQEAYNSKQFGSYIALADAIVANLRMRKASDVKFEDMVFHMKVGEICLIQESLKNYLDHLPNDNLKVIFVAIGPMFSRPNLELIKLIKEWNDLRTGDICYGIHFQHVTAMQAFVMKNKLKEIQENSETTSGNGHLAVTGLIEDDNRADCSASFPVLLYMIHLAIGENGNRLAGKGIPSAVYSKKPVGHGLSSWTLEEVYMETCYVLSGLGRKCGLHLLSAAPKPVESKSTIETFGKATHMTSSGGNKLESVHEKGVSTCLSNSDVQPPARNPEEDSSSHVTLPSIVCTSTTNENACQSFHDNLGNNVPSTLPTTVRKEQGRKMWQCETPTTSSAERTEDKAVHACSSGSNIVTCAKALAEEVFNNSDKSSLENITITEGNELDDVMSQSIPSSASNYLLATYPLGKNSVSSKEKDGNFKTDHDKQRLVEEPCGATCLENSPSIFSLSATVHKEDAGFKEEEAGFKKEEAGFKEEEAGFKEEEAGFKEEEEYSQERSRCVKEADGAPFQQEPFVDGGSDGMSTVSVQRNESEMKPIGDESRLFEEADNGLCHKEKGSMVRKDPCTAVSPNPCVTQEWEGKSLTEEKGEMELTNYEDVLRKDSEGVICCNKLSPAIVPVRADANLGEGSQDAEVTMYRAEDGPRPEHLSSISSFDATNMSTSMVEGTSGETIVDENAPTIPPSSPGKCGADKHAVLEKRKKKKDKKKKNKKKDRIRSAVTVSDTSSCTLPNGVQMKMSFQSWLQNFTDYCKGNHEVECKEVETDDATNVGEKADRKGSCGGKRPLLTDFVCDVPQNLTKRTKSESDSDCKGRRNDERFISCKWDKSDDLPLMANVDEVLVYHYILDLSVEFNEKSMKGNIVLFLEPRNEEVTKKQFQMTLDSTLVSIESVSEVVLPDDFQVTFCGQKQSGLLTPEMSFSEVQLGFLGNIVGDKSHTPLPFKGLSYSVYGWFVQISKPEATGKAWPRCVWIKYHTSPEGSSLTWATDQDGKPSVFSPGAYINNRSLMPCQEPPVAMSTWQASIHVPEGCVVLMSGNQFVGKTTGNGDQVTYHYEMDCPLPCSTLALAVGWWQCRLSRTADTKNGDNPNVPVTCRLFAPPSLIDRAAEELLGYAPKFLEASCELLGPFPFRRLDMLVLPKCFACMGLKSPNLVFLSQSLLSGEASMRVRLAHEISHAWFGLLVGTKDWREEWLSEGFATFVEEKIQSKAERWSRDKDRFFREMRQILRHRCLLSEIKECDDSLKCLRPKVVKPKSAISVAEAVERSSCQPDSSSIKPHTVVQFGQICSKKWTQVHYLKGYFLLHRMANMVGLEEFDQFLFEYVQHFKEQLVTSEDFFGLFMERFPNVPREMKDKLTHEWLESPGLPRSFPKRFDSPDNELVSQVENEFQVWKKQDTINKRNKTLKVRKRKKPPSSNLEVAEQVVLLLEKLLEREAISHNTLRQLDKCYNLSNGNAEIRHRWCELVVKHNYTSGLPDVQKFLVEDQGMGIYLFGELIISQQPRQRALVDDVLAEIGPEMDRCTYQTVKDMLEGND</sequence>
<name>A0A2B4RPX5_STYPI</name>
<proteinExistence type="inferred from homology"/>
<dbReference type="SUPFAM" id="SSF55486">
    <property type="entry name" value="Metalloproteases ('zincins'), catalytic domain"/>
    <property type="match status" value="2"/>
</dbReference>
<evidence type="ECO:0000256" key="8">
    <source>
        <dbReference type="SAM" id="MobiDB-lite"/>
    </source>
</evidence>
<keyword evidence="5" id="KW-0378">Hydrolase</keyword>
<evidence type="ECO:0000256" key="7">
    <source>
        <dbReference type="ARBA" id="ARBA00023049"/>
    </source>
</evidence>
<evidence type="ECO:0000259" key="9">
    <source>
        <dbReference type="SMART" id="SM01263"/>
    </source>
</evidence>
<dbReference type="STRING" id="50429.A0A2B4RPX5"/>
<dbReference type="Gene3D" id="1.25.40.320">
    <property type="entry name" value="Peptidase M1, leukotriene A4 hydrolase/aminopeptidase C-terminal domain"/>
    <property type="match status" value="1"/>
</dbReference>
<feature type="region of interest" description="Disordered" evidence="8">
    <location>
        <begin position="1062"/>
        <end position="1110"/>
    </location>
</feature>
<gene>
    <name evidence="10" type="primary">Aopep</name>
    <name evidence="10" type="ORF">AWC38_SpisGene16352</name>
</gene>
<keyword evidence="3" id="KW-0645">Protease</keyword>
<dbReference type="InterPro" id="IPR014782">
    <property type="entry name" value="Peptidase_M1_dom"/>
</dbReference>
<dbReference type="GO" id="GO:0006508">
    <property type="term" value="P:proteolysis"/>
    <property type="evidence" value="ECO:0007669"/>
    <property type="project" value="UniProtKB-KW"/>
</dbReference>
<evidence type="ECO:0000313" key="10">
    <source>
        <dbReference type="EMBL" id="PFX19236.1"/>
    </source>
</evidence>
<comment type="cofactor">
    <cofactor evidence="1">
        <name>Zn(2+)</name>
        <dbReference type="ChEBI" id="CHEBI:29105"/>
    </cofactor>
</comment>
<dbReference type="GO" id="GO:0005730">
    <property type="term" value="C:nucleolus"/>
    <property type="evidence" value="ECO:0007669"/>
    <property type="project" value="InterPro"/>
</dbReference>
<dbReference type="Pfam" id="PF01433">
    <property type="entry name" value="Peptidase_M1"/>
    <property type="match status" value="1"/>
</dbReference>
<feature type="region of interest" description="Disordered" evidence="8">
    <location>
        <begin position="708"/>
        <end position="727"/>
    </location>
</feature>
<dbReference type="PANTHER" id="PTHR46627:SF1">
    <property type="entry name" value="AMINOPEPTIDASE O"/>
    <property type="match status" value="1"/>
</dbReference>
<dbReference type="PRINTS" id="PR00756">
    <property type="entry name" value="ALADIPTASE"/>
</dbReference>
<dbReference type="InterPro" id="IPR001930">
    <property type="entry name" value="Peptidase_M1"/>
</dbReference>
<dbReference type="InterPro" id="IPR015211">
    <property type="entry name" value="Peptidase_M1_C"/>
</dbReference>
<protein>
    <submittedName>
        <fullName evidence="10">Aminopeptidase O</fullName>
    </submittedName>
</protein>
<dbReference type="GO" id="GO:0008270">
    <property type="term" value="F:zinc ion binding"/>
    <property type="evidence" value="ECO:0007669"/>
    <property type="project" value="InterPro"/>
</dbReference>
<evidence type="ECO:0000313" key="11">
    <source>
        <dbReference type="Proteomes" id="UP000225706"/>
    </source>
</evidence>
<dbReference type="InterPro" id="IPR042097">
    <property type="entry name" value="Aminopeptidase_N-like_N_sf"/>
</dbReference>
<keyword evidence="7" id="KW-0482">Metalloprotease</keyword>
<dbReference type="Proteomes" id="UP000225706">
    <property type="component" value="Unassembled WGS sequence"/>
</dbReference>
<evidence type="ECO:0000256" key="4">
    <source>
        <dbReference type="ARBA" id="ARBA00022723"/>
    </source>
</evidence>
<dbReference type="SUPFAM" id="SSF48371">
    <property type="entry name" value="ARM repeat"/>
    <property type="match status" value="1"/>
</dbReference>
<evidence type="ECO:0000256" key="6">
    <source>
        <dbReference type="ARBA" id="ARBA00022833"/>
    </source>
</evidence>
<comment type="caution">
    <text evidence="10">The sequence shown here is derived from an EMBL/GenBank/DDBJ whole genome shotgun (WGS) entry which is preliminary data.</text>
</comment>
<keyword evidence="6" id="KW-0862">Zinc</keyword>
<evidence type="ECO:0000256" key="5">
    <source>
        <dbReference type="ARBA" id="ARBA00022801"/>
    </source>
</evidence>
<feature type="compositionally biased region" description="Basic residues" evidence="8">
    <location>
        <begin position="1088"/>
        <end position="1104"/>
    </location>
</feature>
<dbReference type="InterPro" id="IPR027268">
    <property type="entry name" value="Peptidase_M4/M1_CTD_sf"/>
</dbReference>
<dbReference type="GO" id="GO:0070006">
    <property type="term" value="F:metalloaminopeptidase activity"/>
    <property type="evidence" value="ECO:0007669"/>
    <property type="project" value="InterPro"/>
</dbReference>
<evidence type="ECO:0000256" key="3">
    <source>
        <dbReference type="ARBA" id="ARBA00022670"/>
    </source>
</evidence>
<dbReference type="InterPro" id="IPR016024">
    <property type="entry name" value="ARM-type_fold"/>
</dbReference>
<keyword evidence="11" id="KW-1185">Reference proteome</keyword>
<dbReference type="PANTHER" id="PTHR46627">
    <property type="entry name" value="AMINOPEPTIDASE O"/>
    <property type="match status" value="1"/>
</dbReference>
<dbReference type="Gene3D" id="3.30.2010.30">
    <property type="match status" value="1"/>
</dbReference>
<dbReference type="SMART" id="SM01263">
    <property type="entry name" value="Leuk-A4-hydro_C"/>
    <property type="match status" value="1"/>
</dbReference>
<dbReference type="Gene3D" id="1.10.390.10">
    <property type="entry name" value="Neutral Protease Domain 2"/>
    <property type="match status" value="1"/>
</dbReference>
<dbReference type="InterPro" id="IPR033577">
    <property type="entry name" value="AOPep"/>
</dbReference>
<evidence type="ECO:0000256" key="2">
    <source>
        <dbReference type="ARBA" id="ARBA00010136"/>
    </source>
</evidence>
<keyword evidence="10" id="KW-0031">Aminopeptidase</keyword>
<feature type="region of interest" description="Disordered" evidence="8">
    <location>
        <begin position="648"/>
        <end position="672"/>
    </location>
</feature>
<comment type="similarity">
    <text evidence="2">Belongs to the peptidase M1 family.</text>
</comment>
<dbReference type="EMBL" id="LSMT01000370">
    <property type="protein sequence ID" value="PFX19236.1"/>
    <property type="molecule type" value="Genomic_DNA"/>
</dbReference>
<dbReference type="Gene3D" id="2.60.40.1730">
    <property type="entry name" value="tricorn interacting facor f3 domain"/>
    <property type="match status" value="1"/>
</dbReference>
<dbReference type="Pfam" id="PF09127">
    <property type="entry name" value="Leuk-A4-hydro_C"/>
    <property type="match status" value="1"/>
</dbReference>
<evidence type="ECO:0000256" key="1">
    <source>
        <dbReference type="ARBA" id="ARBA00001947"/>
    </source>
</evidence>